<protein>
    <submittedName>
        <fullName evidence="2">Uncharacterized protein</fullName>
    </submittedName>
</protein>
<evidence type="ECO:0000313" key="2">
    <source>
        <dbReference type="EMBL" id="GFO00440.1"/>
    </source>
</evidence>
<feature type="compositionally biased region" description="Pro residues" evidence="1">
    <location>
        <begin position="201"/>
        <end position="215"/>
    </location>
</feature>
<name>A0AAV3ZZ19_9GAST</name>
<proteinExistence type="predicted"/>
<organism evidence="2 3">
    <name type="scientific">Plakobranchus ocellatus</name>
    <dbReference type="NCBI Taxonomy" id="259542"/>
    <lineage>
        <taxon>Eukaryota</taxon>
        <taxon>Metazoa</taxon>
        <taxon>Spiralia</taxon>
        <taxon>Lophotrochozoa</taxon>
        <taxon>Mollusca</taxon>
        <taxon>Gastropoda</taxon>
        <taxon>Heterobranchia</taxon>
        <taxon>Euthyneura</taxon>
        <taxon>Panpulmonata</taxon>
        <taxon>Sacoglossa</taxon>
        <taxon>Placobranchoidea</taxon>
        <taxon>Plakobranchidae</taxon>
        <taxon>Plakobranchus</taxon>
    </lineage>
</organism>
<dbReference type="Proteomes" id="UP000735302">
    <property type="component" value="Unassembled WGS sequence"/>
</dbReference>
<keyword evidence="3" id="KW-1185">Reference proteome</keyword>
<gene>
    <name evidence="2" type="ORF">PoB_002694500</name>
</gene>
<comment type="caution">
    <text evidence="2">The sequence shown here is derived from an EMBL/GenBank/DDBJ whole genome shotgun (WGS) entry which is preliminary data.</text>
</comment>
<accession>A0AAV3ZZ19</accession>
<dbReference type="AlphaFoldDB" id="A0AAV3ZZ19"/>
<evidence type="ECO:0000313" key="3">
    <source>
        <dbReference type="Proteomes" id="UP000735302"/>
    </source>
</evidence>
<evidence type="ECO:0000256" key="1">
    <source>
        <dbReference type="SAM" id="MobiDB-lite"/>
    </source>
</evidence>
<sequence>MEMPLSESKRCDLHLVPLRDPVDPVTMNIGNNCAHQCSSVVIDVCEAEPSPNQNNNNPRNKIFTVDTADTNSSGTGGAPVVQQLVQEATDQRSPEMEQQAPEEQQRFPVVVPLSAGGIRGGANVPVPQEVNFNNRQNSFPQQGYYSQQSFSQQSFSQQGYPQASYPQPGYPPPGYTYTAQSHPGFYPQPNYSQPNYGYPQGPYPPGPGYPPPGPGGYPGSPAYDDAVQSLSVECTQSWCFSYSYASGSSCSVFSSK</sequence>
<feature type="compositionally biased region" description="Low complexity" evidence="1">
    <location>
        <begin position="138"/>
        <end position="167"/>
    </location>
</feature>
<dbReference type="EMBL" id="BLXT01003087">
    <property type="protein sequence ID" value="GFO00440.1"/>
    <property type="molecule type" value="Genomic_DNA"/>
</dbReference>
<feature type="region of interest" description="Disordered" evidence="1">
    <location>
        <begin position="126"/>
        <end position="223"/>
    </location>
</feature>
<feature type="compositionally biased region" description="Low complexity" evidence="1">
    <location>
        <begin position="191"/>
        <end position="200"/>
    </location>
</feature>
<reference evidence="2 3" key="1">
    <citation type="journal article" date="2021" name="Elife">
        <title>Chloroplast acquisition without the gene transfer in kleptoplastic sea slugs, Plakobranchus ocellatus.</title>
        <authorList>
            <person name="Maeda T."/>
            <person name="Takahashi S."/>
            <person name="Yoshida T."/>
            <person name="Shimamura S."/>
            <person name="Takaki Y."/>
            <person name="Nagai Y."/>
            <person name="Toyoda A."/>
            <person name="Suzuki Y."/>
            <person name="Arimoto A."/>
            <person name="Ishii H."/>
            <person name="Satoh N."/>
            <person name="Nishiyama T."/>
            <person name="Hasebe M."/>
            <person name="Maruyama T."/>
            <person name="Minagawa J."/>
            <person name="Obokata J."/>
            <person name="Shigenobu S."/>
        </authorList>
    </citation>
    <scope>NUCLEOTIDE SEQUENCE [LARGE SCALE GENOMIC DNA]</scope>
</reference>